<keyword evidence="10" id="KW-1071">Ligand-gated ion channel</keyword>
<evidence type="ECO:0000256" key="11">
    <source>
        <dbReference type="ARBA" id="ARBA00023303"/>
    </source>
</evidence>
<evidence type="ECO:0000256" key="12">
    <source>
        <dbReference type="SAM" id="Phobius"/>
    </source>
</evidence>
<protein>
    <recommendedName>
        <fullName evidence="13">Ionotropic glutamate receptor L-glutamate and glycine-binding domain-containing protein</fullName>
    </recommendedName>
</protein>
<feature type="domain" description="Ionotropic glutamate receptor L-glutamate and glycine-binding" evidence="13">
    <location>
        <begin position="247"/>
        <end position="346"/>
    </location>
</feature>
<feature type="transmembrane region" description="Helical" evidence="12">
    <location>
        <begin position="367"/>
        <end position="390"/>
    </location>
</feature>
<evidence type="ECO:0000256" key="8">
    <source>
        <dbReference type="ARBA" id="ARBA00023170"/>
    </source>
</evidence>
<evidence type="ECO:0000259" key="13">
    <source>
        <dbReference type="Pfam" id="PF10613"/>
    </source>
</evidence>
<keyword evidence="9" id="KW-0325">Glycoprotein</keyword>
<dbReference type="Gene3D" id="1.10.287.70">
    <property type="match status" value="1"/>
</dbReference>
<feature type="transmembrane region" description="Helical" evidence="12">
    <location>
        <begin position="396"/>
        <end position="417"/>
    </location>
</feature>
<gene>
    <name evidence="14" type="ORF">Cfor_09359</name>
</gene>
<evidence type="ECO:0000256" key="2">
    <source>
        <dbReference type="ARBA" id="ARBA00022448"/>
    </source>
</evidence>
<dbReference type="OrthoDB" id="6506757at2759"/>
<dbReference type="InterPro" id="IPR052192">
    <property type="entry name" value="Insect_Ionotropic_Sensory_Rcpt"/>
</dbReference>
<evidence type="ECO:0000256" key="9">
    <source>
        <dbReference type="ARBA" id="ARBA00023180"/>
    </source>
</evidence>
<evidence type="ECO:0000313" key="14">
    <source>
        <dbReference type="EMBL" id="GFG40108.1"/>
    </source>
</evidence>
<reference evidence="15" key="1">
    <citation type="submission" date="2020-01" db="EMBL/GenBank/DDBJ databases">
        <title>Draft genome sequence of the Termite Coptotermes fromosanus.</title>
        <authorList>
            <person name="Itakura S."/>
            <person name="Yosikawa Y."/>
            <person name="Umezawa K."/>
        </authorList>
    </citation>
    <scope>NUCLEOTIDE SEQUENCE [LARGE SCALE GENOMIC DNA]</scope>
</reference>
<comment type="caution">
    <text evidence="14">The sequence shown here is derived from an EMBL/GenBank/DDBJ whole genome shotgun (WGS) entry which is preliminary data.</text>
</comment>
<accession>A0A6L2QAT0</accession>
<keyword evidence="8" id="KW-0675">Receptor</keyword>
<dbReference type="SUPFAM" id="SSF53850">
    <property type="entry name" value="Periplasmic binding protein-like II"/>
    <property type="match status" value="1"/>
</dbReference>
<keyword evidence="15" id="KW-1185">Reference proteome</keyword>
<dbReference type="InterPro" id="IPR019594">
    <property type="entry name" value="Glu/Gly-bd"/>
</dbReference>
<keyword evidence="5 12" id="KW-1133">Transmembrane helix</keyword>
<keyword evidence="2" id="KW-0813">Transport</keyword>
<proteinExistence type="predicted"/>
<dbReference type="FunCoup" id="A0A6L2QAT0">
    <property type="interactions" value="11"/>
</dbReference>
<evidence type="ECO:0000256" key="6">
    <source>
        <dbReference type="ARBA" id="ARBA00023065"/>
    </source>
</evidence>
<feature type="transmembrane region" description="Helical" evidence="12">
    <location>
        <begin position="621"/>
        <end position="643"/>
    </location>
</feature>
<evidence type="ECO:0000256" key="3">
    <source>
        <dbReference type="ARBA" id="ARBA00022475"/>
    </source>
</evidence>
<dbReference type="GO" id="GO:0015276">
    <property type="term" value="F:ligand-gated monoatomic ion channel activity"/>
    <property type="evidence" value="ECO:0007669"/>
    <property type="project" value="InterPro"/>
</dbReference>
<keyword evidence="3" id="KW-1003">Cell membrane</keyword>
<keyword evidence="11" id="KW-0407">Ion channel</keyword>
<dbReference type="InParanoid" id="A0A6L2QAT0"/>
<keyword evidence="4 12" id="KW-0812">Transmembrane</keyword>
<name>A0A6L2QAT0_COPFO</name>
<evidence type="ECO:0000256" key="5">
    <source>
        <dbReference type="ARBA" id="ARBA00022989"/>
    </source>
</evidence>
<dbReference type="PANTHER" id="PTHR42643:SF24">
    <property type="entry name" value="IONOTROPIC RECEPTOR 60A"/>
    <property type="match status" value="1"/>
</dbReference>
<evidence type="ECO:0000256" key="4">
    <source>
        <dbReference type="ARBA" id="ARBA00022692"/>
    </source>
</evidence>
<keyword evidence="6" id="KW-0406">Ion transport</keyword>
<comment type="subcellular location">
    <subcellularLocation>
        <location evidence="1">Cell membrane</location>
        <topology evidence="1">Multi-pass membrane protein</topology>
    </subcellularLocation>
</comment>
<dbReference type="EMBL" id="BLKM01001521">
    <property type="protein sequence ID" value="GFG40108.1"/>
    <property type="molecule type" value="Genomic_DNA"/>
</dbReference>
<dbReference type="AlphaFoldDB" id="A0A6L2QAT0"/>
<evidence type="ECO:0000256" key="10">
    <source>
        <dbReference type="ARBA" id="ARBA00023286"/>
    </source>
</evidence>
<feature type="transmembrane region" description="Helical" evidence="12">
    <location>
        <begin position="429"/>
        <end position="453"/>
    </location>
</feature>
<evidence type="ECO:0000313" key="15">
    <source>
        <dbReference type="Proteomes" id="UP000502823"/>
    </source>
</evidence>
<dbReference type="PANTHER" id="PTHR42643">
    <property type="entry name" value="IONOTROPIC RECEPTOR 20A-RELATED"/>
    <property type="match status" value="1"/>
</dbReference>
<dbReference type="GO" id="GO:0005886">
    <property type="term" value="C:plasma membrane"/>
    <property type="evidence" value="ECO:0007669"/>
    <property type="project" value="UniProtKB-SubCell"/>
</dbReference>
<dbReference type="Pfam" id="PF10613">
    <property type="entry name" value="Lig_chan-Glu_bd"/>
    <property type="match status" value="1"/>
</dbReference>
<dbReference type="Gene3D" id="3.40.190.10">
    <property type="entry name" value="Periplasmic binding protein-like II"/>
    <property type="match status" value="1"/>
</dbReference>
<dbReference type="Proteomes" id="UP000502823">
    <property type="component" value="Unassembled WGS sequence"/>
</dbReference>
<evidence type="ECO:0000256" key="7">
    <source>
        <dbReference type="ARBA" id="ARBA00023136"/>
    </source>
</evidence>
<organism evidence="14 15">
    <name type="scientific">Coptotermes formosanus</name>
    <name type="common">Formosan subterranean termite</name>
    <dbReference type="NCBI Taxonomy" id="36987"/>
    <lineage>
        <taxon>Eukaryota</taxon>
        <taxon>Metazoa</taxon>
        <taxon>Ecdysozoa</taxon>
        <taxon>Arthropoda</taxon>
        <taxon>Hexapoda</taxon>
        <taxon>Insecta</taxon>
        <taxon>Pterygota</taxon>
        <taxon>Neoptera</taxon>
        <taxon>Polyneoptera</taxon>
        <taxon>Dictyoptera</taxon>
        <taxon>Blattodea</taxon>
        <taxon>Blattoidea</taxon>
        <taxon>Termitoidae</taxon>
        <taxon>Rhinotermitidae</taxon>
        <taxon>Coptotermes</taxon>
    </lineage>
</organism>
<keyword evidence="7 12" id="KW-0472">Membrane</keyword>
<evidence type="ECO:0000256" key="1">
    <source>
        <dbReference type="ARBA" id="ARBA00004651"/>
    </source>
</evidence>
<sequence length="668" mass="76106">MLKTVEPHLQIQLLKTVTDRVESRLHTHILKCITTISDRYFEAGSTVVISLPSDSDFLRIEPPRETPHSEQITSHDLHFQNIKTYEATFLLRHLHGTLKWLVVTSQGSAAQHHHYKWHNYILWASDTVRKQLEFLKSFGQAWDPRGRFIVVLNKISTNPRQQARVVLKELKEAKILNVIILVPASREDHKIDIYSWFPYKSPTGKCGQIRTAILVDQWIIHKSGYFTRNASLFPIKVPRDLGKCPLTVSTFSFPPFTILGNQNSTYEGGFEIRLVEFIARTMNMSIVYIAPSSKLWGQKLENGSWTGIDSDLMLNRADVGLAGSILVQEEATHLDFTVNHGSLGFKWVVPCAKPFPRWKSITRVYSLAAWISIIITIFFAAIVFMCLARYGDQELAFYKTLTGCVLCSWAVMLGVSAGSAPVSGYMRSFFIFWVWYSLAINTLFQIFVTSYLVDPGFTKQIQSVQDVLESGVQHGFHPDLNDSLSDESDELLTKIVQHSEPCNDVEACVQRVAQRGDFVTISNHMRIEYLNTYKTLDNNGKSLVCTFGDNVIQNFKTFYLPQGSPLLYHFNRAIRVAVQAGLVDYWSESELVASRIKAASIRKISPLDDYTVFILTYLQSAFYLLFLGYGLASLVFVVELFCYNTFSHSKSRNLNLNRRLRQASCRSF</sequence>